<protein>
    <submittedName>
        <fullName evidence="2">Uncharacterized protein</fullName>
    </submittedName>
</protein>
<dbReference type="EMBL" id="JACGCM010000704">
    <property type="protein sequence ID" value="KAF6168231.1"/>
    <property type="molecule type" value="Genomic_DNA"/>
</dbReference>
<evidence type="ECO:0000313" key="3">
    <source>
        <dbReference type="Proteomes" id="UP000541444"/>
    </source>
</evidence>
<organism evidence="2 3">
    <name type="scientific">Kingdonia uniflora</name>
    <dbReference type="NCBI Taxonomy" id="39325"/>
    <lineage>
        <taxon>Eukaryota</taxon>
        <taxon>Viridiplantae</taxon>
        <taxon>Streptophyta</taxon>
        <taxon>Embryophyta</taxon>
        <taxon>Tracheophyta</taxon>
        <taxon>Spermatophyta</taxon>
        <taxon>Magnoliopsida</taxon>
        <taxon>Ranunculales</taxon>
        <taxon>Circaeasteraceae</taxon>
        <taxon>Kingdonia</taxon>
    </lineage>
</organism>
<feature type="compositionally biased region" description="Basic and acidic residues" evidence="1">
    <location>
        <begin position="221"/>
        <end position="235"/>
    </location>
</feature>
<feature type="compositionally biased region" description="Polar residues" evidence="1">
    <location>
        <begin position="237"/>
        <end position="246"/>
    </location>
</feature>
<evidence type="ECO:0000313" key="2">
    <source>
        <dbReference type="EMBL" id="KAF6168231.1"/>
    </source>
</evidence>
<feature type="region of interest" description="Disordered" evidence="1">
    <location>
        <begin position="259"/>
        <end position="291"/>
    </location>
</feature>
<proteinExistence type="predicted"/>
<reference evidence="2 3" key="1">
    <citation type="journal article" date="2020" name="IScience">
        <title>Genome Sequencing of the Endangered Kingdonia uniflora (Circaeasteraceae, Ranunculales) Reveals Potential Mechanisms of Evolutionary Specialization.</title>
        <authorList>
            <person name="Sun Y."/>
            <person name="Deng T."/>
            <person name="Zhang A."/>
            <person name="Moore M.J."/>
            <person name="Landis J.B."/>
            <person name="Lin N."/>
            <person name="Zhang H."/>
            <person name="Zhang X."/>
            <person name="Huang J."/>
            <person name="Zhang X."/>
            <person name="Sun H."/>
            <person name="Wang H."/>
        </authorList>
    </citation>
    <scope>NUCLEOTIDE SEQUENCE [LARGE SCALE GENOMIC DNA]</scope>
    <source>
        <strain evidence="2">TB1705</strain>
        <tissue evidence="2">Leaf</tissue>
    </source>
</reference>
<evidence type="ECO:0000256" key="1">
    <source>
        <dbReference type="SAM" id="MobiDB-lite"/>
    </source>
</evidence>
<sequence>MAKTQSMVLEEKIVSEVQRLKLKYFGDQSLEMVVPAPVPPTYRGLSGEEAVEAKEDFYCWALFISTNSVTVVAIEEAVVAVEEENWSGVRGTCVGQNSPVESAFKMGMSSVNEVSTSGKKNESDSEGEGGLEQFLGFPSRLGNYLQRDDEELLDLRFRSVKKSMKSTVESKKSLLDEVGEEETELKLVLGELGLRRKKRVESKSKKVAKAQYSSSMTGVDEGTRQTNGDEVRDKTFGSGSSAQPNLTTNKIAHKFPKRQIKKALSGSSTTTSGEVAQGKRRRVEPLRGSGEKVTEGRSISVDYLKEVKKGARLAILQGKEDTSQMVARLVKGIWLGIEEQESELKKAKKELEKNLS</sequence>
<feature type="region of interest" description="Disordered" evidence="1">
    <location>
        <begin position="211"/>
        <end position="246"/>
    </location>
</feature>
<comment type="caution">
    <text evidence="2">The sequence shown here is derived from an EMBL/GenBank/DDBJ whole genome shotgun (WGS) entry which is preliminary data.</text>
</comment>
<keyword evidence="3" id="KW-1185">Reference proteome</keyword>
<gene>
    <name evidence="2" type="ORF">GIB67_011616</name>
</gene>
<name>A0A7J7NLX7_9MAGN</name>
<dbReference type="Proteomes" id="UP000541444">
    <property type="component" value="Unassembled WGS sequence"/>
</dbReference>
<accession>A0A7J7NLX7</accession>
<dbReference type="AlphaFoldDB" id="A0A7J7NLX7"/>
<feature type="compositionally biased region" description="Polar residues" evidence="1">
    <location>
        <begin position="265"/>
        <end position="274"/>
    </location>
</feature>